<feature type="compositionally biased region" description="Polar residues" evidence="1">
    <location>
        <begin position="74"/>
        <end position="87"/>
    </location>
</feature>
<organism evidence="2 3">
    <name type="scientific">Wickerhamomyces mucosus</name>
    <dbReference type="NCBI Taxonomy" id="1378264"/>
    <lineage>
        <taxon>Eukaryota</taxon>
        <taxon>Fungi</taxon>
        <taxon>Dikarya</taxon>
        <taxon>Ascomycota</taxon>
        <taxon>Saccharomycotina</taxon>
        <taxon>Saccharomycetes</taxon>
        <taxon>Phaffomycetales</taxon>
        <taxon>Wickerhamomycetaceae</taxon>
        <taxon>Wickerhamomyces</taxon>
    </lineage>
</organism>
<reference evidence="2" key="1">
    <citation type="journal article" date="2021" name="Open Biol.">
        <title>Shared evolutionary footprints suggest mitochondrial oxidative damage underlies multiple complex I losses in fungi.</title>
        <authorList>
            <person name="Schikora-Tamarit M.A."/>
            <person name="Marcet-Houben M."/>
            <person name="Nosek J."/>
            <person name="Gabaldon T."/>
        </authorList>
    </citation>
    <scope>NUCLEOTIDE SEQUENCE</scope>
    <source>
        <strain evidence="2">CBS6341</strain>
    </source>
</reference>
<feature type="compositionally biased region" description="Polar residues" evidence="1">
    <location>
        <begin position="107"/>
        <end position="118"/>
    </location>
</feature>
<feature type="region of interest" description="Disordered" evidence="1">
    <location>
        <begin position="1"/>
        <end position="166"/>
    </location>
</feature>
<comment type="caution">
    <text evidence="2">The sequence shown here is derived from an EMBL/GenBank/DDBJ whole genome shotgun (WGS) entry which is preliminary data.</text>
</comment>
<feature type="compositionally biased region" description="Low complexity" evidence="1">
    <location>
        <begin position="88"/>
        <end position="106"/>
    </location>
</feature>
<feature type="compositionally biased region" description="Low complexity" evidence="1">
    <location>
        <begin position="54"/>
        <end position="73"/>
    </location>
</feature>
<dbReference type="OrthoDB" id="3981259at2759"/>
<protein>
    <recommendedName>
        <fullName evidence="4">Enhancer of mRNA-decapping protein 1</fullName>
    </recommendedName>
</protein>
<feature type="compositionally biased region" description="Polar residues" evidence="1">
    <location>
        <begin position="145"/>
        <end position="156"/>
    </location>
</feature>
<evidence type="ECO:0000313" key="3">
    <source>
        <dbReference type="Proteomes" id="UP000769528"/>
    </source>
</evidence>
<gene>
    <name evidence="2" type="ORF">WICMUC_001949</name>
</gene>
<dbReference type="EMBL" id="JAEUBF010000556">
    <property type="protein sequence ID" value="KAH3677043.1"/>
    <property type="molecule type" value="Genomic_DNA"/>
</dbReference>
<dbReference type="Proteomes" id="UP000769528">
    <property type="component" value="Unassembled WGS sequence"/>
</dbReference>
<evidence type="ECO:0008006" key="4">
    <source>
        <dbReference type="Google" id="ProtNLM"/>
    </source>
</evidence>
<name>A0A9P8TEW7_9ASCO</name>
<keyword evidence="3" id="KW-1185">Reference proteome</keyword>
<reference evidence="2" key="2">
    <citation type="submission" date="2021-01" db="EMBL/GenBank/DDBJ databases">
        <authorList>
            <person name="Schikora-Tamarit M.A."/>
        </authorList>
    </citation>
    <scope>NUCLEOTIDE SEQUENCE</scope>
    <source>
        <strain evidence="2">CBS6341</strain>
    </source>
</reference>
<evidence type="ECO:0000256" key="1">
    <source>
        <dbReference type="SAM" id="MobiDB-lite"/>
    </source>
</evidence>
<feature type="compositionally biased region" description="Polar residues" evidence="1">
    <location>
        <begin position="1"/>
        <end position="16"/>
    </location>
</feature>
<evidence type="ECO:0000313" key="2">
    <source>
        <dbReference type="EMBL" id="KAH3677043.1"/>
    </source>
</evidence>
<dbReference type="AlphaFoldDB" id="A0A9P8TEW7"/>
<sequence length="166" mass="18213">MSNKLPGSQDTKFFNQHRNEYIRLPEPSLPNGQRPDFGNGSNGRRHNNSKKHQQPQPSSQPSSTPSNQKNNKSYTKNKQNNTPRNKGNNSSPLSSPKLSQQQPNKSNYRLSSPPSSAPGSFKDITKPKRSENSINPSSSSSSSSYAGSTFNINAPESKSLPKPAFL</sequence>
<proteinExistence type="predicted"/>
<feature type="compositionally biased region" description="Basic residues" evidence="1">
    <location>
        <begin position="43"/>
        <end position="53"/>
    </location>
</feature>
<accession>A0A9P8TEW7</accession>